<organism evidence="3 4">
    <name type="scientific">Bordetella genomosp. 5</name>
    <dbReference type="NCBI Taxonomy" id="1395608"/>
    <lineage>
        <taxon>Bacteria</taxon>
        <taxon>Pseudomonadati</taxon>
        <taxon>Pseudomonadota</taxon>
        <taxon>Betaproteobacteria</taxon>
        <taxon>Burkholderiales</taxon>
        <taxon>Alcaligenaceae</taxon>
        <taxon>Bordetella</taxon>
    </lineage>
</organism>
<dbReference type="OrthoDB" id="8678477at2"/>
<evidence type="ECO:0000256" key="1">
    <source>
        <dbReference type="ARBA" id="ARBA00006987"/>
    </source>
</evidence>
<keyword evidence="2" id="KW-0732">Signal</keyword>
<evidence type="ECO:0000256" key="2">
    <source>
        <dbReference type="SAM" id="SignalP"/>
    </source>
</evidence>
<dbReference type="RefSeq" id="WP_094799971.1">
    <property type="nucleotide sequence ID" value="NZ_NEVP01000006.1"/>
</dbReference>
<dbReference type="PANTHER" id="PTHR42928">
    <property type="entry name" value="TRICARBOXYLATE-BINDING PROTEIN"/>
    <property type="match status" value="1"/>
</dbReference>
<dbReference type="EMBL" id="NEVP01000006">
    <property type="protein sequence ID" value="OZI52013.1"/>
    <property type="molecule type" value="Genomic_DNA"/>
</dbReference>
<dbReference type="Gene3D" id="3.40.190.10">
    <property type="entry name" value="Periplasmic binding protein-like II"/>
    <property type="match status" value="1"/>
</dbReference>
<dbReference type="Pfam" id="PF03401">
    <property type="entry name" value="TctC"/>
    <property type="match status" value="1"/>
</dbReference>
<comment type="similarity">
    <text evidence="1">Belongs to the UPF0065 (bug) family.</text>
</comment>
<feature type="signal peptide" evidence="2">
    <location>
        <begin position="1"/>
        <end position="27"/>
    </location>
</feature>
<dbReference type="PIRSF" id="PIRSF017082">
    <property type="entry name" value="YflP"/>
    <property type="match status" value="1"/>
</dbReference>
<keyword evidence="4" id="KW-1185">Reference proteome</keyword>
<gene>
    <name evidence="3" type="ORF">CAL25_10935</name>
</gene>
<evidence type="ECO:0000313" key="4">
    <source>
        <dbReference type="Proteomes" id="UP000216913"/>
    </source>
</evidence>
<protein>
    <submittedName>
        <fullName evidence="3">ABC transporter substrate-binding protein</fullName>
    </submittedName>
</protein>
<feature type="chain" id="PRO_5012989426" evidence="2">
    <location>
        <begin position="28"/>
        <end position="326"/>
    </location>
</feature>
<dbReference type="AlphaFoldDB" id="A0A261TTQ9"/>
<comment type="caution">
    <text evidence="3">The sequence shown here is derived from an EMBL/GenBank/DDBJ whole genome shotgun (WGS) entry which is preliminary data.</text>
</comment>
<proteinExistence type="inferred from homology"/>
<reference evidence="3 4" key="1">
    <citation type="submission" date="2017-05" db="EMBL/GenBank/DDBJ databases">
        <title>Complete and WGS of Bordetella genogroups.</title>
        <authorList>
            <person name="Spilker T."/>
            <person name="LiPuma J."/>
        </authorList>
    </citation>
    <scope>NUCLEOTIDE SEQUENCE [LARGE SCALE GENOMIC DNA]</scope>
    <source>
        <strain evidence="3 4">AU10456</strain>
    </source>
</reference>
<dbReference type="Gene3D" id="3.40.190.150">
    <property type="entry name" value="Bordetella uptake gene, domain 1"/>
    <property type="match status" value="1"/>
</dbReference>
<dbReference type="Proteomes" id="UP000216913">
    <property type="component" value="Unassembled WGS sequence"/>
</dbReference>
<name>A0A261TTQ9_9BORD</name>
<sequence length="326" mass="33347">MKITSSLAACALGAAALLSAGAMPAAAAGYPDRPIRLIVPTSPGSTADVVARVVADKLGQVLAQPLIVENLAGAAGIPGTRQLVSAKPDGYTLAMVSSNHAINPSLYKSMPYDTVRDVTPLAIIGTTPLVVVVAENSPYRDIGALLAAARAQPGRINYGSSGTGSVLHLAGELLKSKASVDMVHIPYRGGNALITDVMSGQIQTAFLAVPSVLAQIQAGKLRALAVSTPKRLAVLPDVPTLAEAGVKDYAYDAWISLIGPAGMPAELVQKIQTATQQAMADAQLRKTLDPQGFVSLGGDSAQAATLLKDEIAKTQSLVSAAGLTPE</sequence>
<evidence type="ECO:0000313" key="3">
    <source>
        <dbReference type="EMBL" id="OZI52013.1"/>
    </source>
</evidence>
<dbReference type="PANTHER" id="PTHR42928:SF5">
    <property type="entry name" value="BLR1237 PROTEIN"/>
    <property type="match status" value="1"/>
</dbReference>
<dbReference type="InterPro" id="IPR005064">
    <property type="entry name" value="BUG"/>
</dbReference>
<dbReference type="InterPro" id="IPR042100">
    <property type="entry name" value="Bug_dom1"/>
</dbReference>
<dbReference type="SUPFAM" id="SSF53850">
    <property type="entry name" value="Periplasmic binding protein-like II"/>
    <property type="match status" value="1"/>
</dbReference>
<dbReference type="CDD" id="cd13578">
    <property type="entry name" value="PBP2_Bug27"/>
    <property type="match status" value="1"/>
</dbReference>
<accession>A0A261TTQ9</accession>